<dbReference type="GO" id="GO:0003677">
    <property type="term" value="F:DNA binding"/>
    <property type="evidence" value="ECO:0007669"/>
    <property type="project" value="UniProtKB-KW"/>
</dbReference>
<dbReference type="PANTHER" id="PTHR46558">
    <property type="entry name" value="TRACRIPTIONAL REGULATORY PROTEIN-RELATED-RELATED"/>
    <property type="match status" value="1"/>
</dbReference>
<dbReference type="KEGG" id="pami:JCM7686_1261"/>
<dbReference type="PANTHER" id="PTHR46558:SF4">
    <property type="entry name" value="DNA-BIDING PHAGE PROTEIN"/>
    <property type="match status" value="1"/>
</dbReference>
<dbReference type="PROSITE" id="PS50943">
    <property type="entry name" value="HTH_CROC1"/>
    <property type="match status" value="1"/>
</dbReference>
<name>S5XT74_PARAH</name>
<dbReference type="InterPro" id="IPR001387">
    <property type="entry name" value="Cro/C1-type_HTH"/>
</dbReference>
<dbReference type="Proteomes" id="UP000015480">
    <property type="component" value="Chromosome"/>
</dbReference>
<dbReference type="eggNOG" id="COG1396">
    <property type="taxonomic scope" value="Bacteria"/>
</dbReference>
<dbReference type="Gene3D" id="1.10.260.40">
    <property type="entry name" value="lambda repressor-like DNA-binding domains"/>
    <property type="match status" value="1"/>
</dbReference>
<dbReference type="AlphaFoldDB" id="S5XT74"/>
<organism evidence="3 4">
    <name type="scientific">Paracoccus aminophilus JCM 7686</name>
    <dbReference type="NCBI Taxonomy" id="1367847"/>
    <lineage>
        <taxon>Bacteria</taxon>
        <taxon>Pseudomonadati</taxon>
        <taxon>Pseudomonadota</taxon>
        <taxon>Alphaproteobacteria</taxon>
        <taxon>Rhodobacterales</taxon>
        <taxon>Paracoccaceae</taxon>
        <taxon>Paracoccus</taxon>
    </lineage>
</organism>
<dbReference type="EMBL" id="CP006650">
    <property type="protein sequence ID" value="AGT08362.1"/>
    <property type="molecule type" value="Genomic_DNA"/>
</dbReference>
<evidence type="ECO:0000313" key="4">
    <source>
        <dbReference type="Proteomes" id="UP000015480"/>
    </source>
</evidence>
<dbReference type="InterPro" id="IPR010982">
    <property type="entry name" value="Lambda_DNA-bd_dom_sf"/>
</dbReference>
<gene>
    <name evidence="3" type="ORF">JCM7686_1261</name>
</gene>
<evidence type="ECO:0000259" key="2">
    <source>
        <dbReference type="PROSITE" id="PS50943"/>
    </source>
</evidence>
<sequence length="159" mass="18131">MLSVALARTHKHEYADSVHISINLACRTTRKVFKNILMMTRISVRHPIDQMIGEEIKRLRRSAKLTQRDLAAQLDVSYQQVQKYELAVNRLPASTLFEIAKIFGVSVSDLYLQTGEEATIDPLLESALELVRLYQSIPENFRPLIKSAAQSFAQEGFRI</sequence>
<dbReference type="SMART" id="SM00530">
    <property type="entry name" value="HTH_XRE"/>
    <property type="match status" value="1"/>
</dbReference>
<proteinExistence type="predicted"/>
<dbReference type="SUPFAM" id="SSF47413">
    <property type="entry name" value="lambda repressor-like DNA-binding domains"/>
    <property type="match status" value="1"/>
</dbReference>
<keyword evidence="4" id="KW-1185">Reference proteome</keyword>
<protein>
    <submittedName>
        <fullName evidence="3">Transcriptional regulator, XRE family</fullName>
    </submittedName>
</protein>
<keyword evidence="1" id="KW-0238">DNA-binding</keyword>
<accession>S5XT74</accession>
<dbReference type="STRING" id="1367847.JCM7686_1261"/>
<dbReference type="HOGENOM" id="CLU_066192_26_0_5"/>
<evidence type="ECO:0000313" key="3">
    <source>
        <dbReference type="EMBL" id="AGT08362.1"/>
    </source>
</evidence>
<dbReference type="Pfam" id="PF01381">
    <property type="entry name" value="HTH_3"/>
    <property type="match status" value="1"/>
</dbReference>
<dbReference type="CDD" id="cd00093">
    <property type="entry name" value="HTH_XRE"/>
    <property type="match status" value="1"/>
</dbReference>
<reference evidence="3 4" key="1">
    <citation type="journal article" date="2014" name="BMC Genomics">
        <title>Architecture and functions of a multipartite genome of the methylotrophic bacterium Paracoccus aminophilus JCM 7686, containing primary and secondary chromids.</title>
        <authorList>
            <person name="Dziewit L."/>
            <person name="Czarnecki J."/>
            <person name="Wibberg D."/>
            <person name="Radlinska M."/>
            <person name="Mrozek P."/>
            <person name="Szymczak M."/>
            <person name="Schluter A."/>
            <person name="Puhler A."/>
            <person name="Bartosik D."/>
        </authorList>
    </citation>
    <scope>NUCLEOTIDE SEQUENCE [LARGE SCALE GENOMIC DNA]</scope>
    <source>
        <strain evidence="3">JCM 7686</strain>
    </source>
</reference>
<feature type="domain" description="HTH cro/C1-type" evidence="2">
    <location>
        <begin position="56"/>
        <end position="110"/>
    </location>
</feature>
<evidence type="ECO:0000256" key="1">
    <source>
        <dbReference type="ARBA" id="ARBA00023125"/>
    </source>
</evidence>